<dbReference type="PROSITE" id="PS50181">
    <property type="entry name" value="FBOX"/>
    <property type="match status" value="1"/>
</dbReference>
<feature type="compositionally biased region" description="Basic and acidic residues" evidence="1">
    <location>
        <begin position="24"/>
        <end position="33"/>
    </location>
</feature>
<feature type="region of interest" description="Disordered" evidence="1">
    <location>
        <begin position="1"/>
        <end position="99"/>
    </location>
</feature>
<dbReference type="EMBL" id="SOZI01000103">
    <property type="protein sequence ID" value="TNY19217.1"/>
    <property type="molecule type" value="Genomic_DNA"/>
</dbReference>
<evidence type="ECO:0000313" key="4">
    <source>
        <dbReference type="Proteomes" id="UP000311382"/>
    </source>
</evidence>
<proteinExistence type="predicted"/>
<dbReference type="OrthoDB" id="3248205at2759"/>
<feature type="domain" description="F-box" evidence="2">
    <location>
        <begin position="105"/>
        <end position="154"/>
    </location>
</feature>
<evidence type="ECO:0000259" key="2">
    <source>
        <dbReference type="PROSITE" id="PS50181"/>
    </source>
</evidence>
<comment type="caution">
    <text evidence="3">The sequence shown here is derived from an EMBL/GenBank/DDBJ whole genome shotgun (WGS) entry which is preliminary data.</text>
</comment>
<feature type="compositionally biased region" description="Basic residues" evidence="1">
    <location>
        <begin position="80"/>
        <end position="99"/>
    </location>
</feature>
<dbReference type="InterPro" id="IPR036047">
    <property type="entry name" value="F-box-like_dom_sf"/>
</dbReference>
<dbReference type="SUPFAM" id="SSF81383">
    <property type="entry name" value="F-box domain"/>
    <property type="match status" value="1"/>
</dbReference>
<sequence length="166" mass="17450">MEPASRFTADKANDPATATPSLDQRLDGDHDRGTASSSTPHKRLSAGEGGGTPSAADNVADSAPPAKKARTSTGSTTAKLKGKGKAAVKAKPKAKPKVKGRTGALSAFLSMPLDVLVEISRHLDLPTLLAMSRANKMMRNVLARRSAAPIWTIVRNNVDFPDLRPT</sequence>
<evidence type="ECO:0000313" key="3">
    <source>
        <dbReference type="EMBL" id="TNY19217.1"/>
    </source>
</evidence>
<reference evidence="3 4" key="1">
    <citation type="submission" date="2019-03" db="EMBL/GenBank/DDBJ databases">
        <title>Rhodosporidium diobovatum UCD-FST 08-225 genome sequencing, assembly, and annotation.</title>
        <authorList>
            <person name="Fakankun I.U."/>
            <person name="Fristensky B."/>
            <person name="Levin D.B."/>
        </authorList>
    </citation>
    <scope>NUCLEOTIDE SEQUENCE [LARGE SCALE GENOMIC DNA]</scope>
    <source>
        <strain evidence="3 4">UCD-FST 08-225</strain>
    </source>
</reference>
<keyword evidence="4" id="KW-1185">Reference proteome</keyword>
<dbReference type="Pfam" id="PF00646">
    <property type="entry name" value="F-box"/>
    <property type="match status" value="1"/>
</dbReference>
<gene>
    <name evidence="3" type="ORF">DMC30DRAFT_423811</name>
</gene>
<dbReference type="CDD" id="cd09917">
    <property type="entry name" value="F-box_SF"/>
    <property type="match status" value="1"/>
</dbReference>
<evidence type="ECO:0000256" key="1">
    <source>
        <dbReference type="SAM" id="MobiDB-lite"/>
    </source>
</evidence>
<organism evidence="3 4">
    <name type="scientific">Rhodotorula diobovata</name>
    <dbReference type="NCBI Taxonomy" id="5288"/>
    <lineage>
        <taxon>Eukaryota</taxon>
        <taxon>Fungi</taxon>
        <taxon>Dikarya</taxon>
        <taxon>Basidiomycota</taxon>
        <taxon>Pucciniomycotina</taxon>
        <taxon>Microbotryomycetes</taxon>
        <taxon>Sporidiobolales</taxon>
        <taxon>Sporidiobolaceae</taxon>
        <taxon>Rhodotorula</taxon>
    </lineage>
</organism>
<dbReference type="Proteomes" id="UP000311382">
    <property type="component" value="Unassembled WGS sequence"/>
</dbReference>
<dbReference type="InterPro" id="IPR001810">
    <property type="entry name" value="F-box_dom"/>
</dbReference>
<name>A0A5C5FQQ7_9BASI</name>
<dbReference type="AlphaFoldDB" id="A0A5C5FQQ7"/>
<protein>
    <recommendedName>
        <fullName evidence="2">F-box domain-containing protein</fullName>
    </recommendedName>
</protein>
<accession>A0A5C5FQQ7</accession>